<organism evidence="1 2">
    <name type="scientific">Actinoallomurus bryophytorum</name>
    <dbReference type="NCBI Taxonomy" id="1490222"/>
    <lineage>
        <taxon>Bacteria</taxon>
        <taxon>Bacillati</taxon>
        <taxon>Actinomycetota</taxon>
        <taxon>Actinomycetes</taxon>
        <taxon>Streptosporangiales</taxon>
        <taxon>Thermomonosporaceae</taxon>
        <taxon>Actinoallomurus</taxon>
    </lineage>
</organism>
<proteinExistence type="predicted"/>
<gene>
    <name evidence="1" type="ORF">FB559_3083</name>
</gene>
<name>A0A543CK64_9ACTN</name>
<sequence>MKHAKIELVNDERARRLVDRVTEMTDERYLATTKRRSESRDEVEAVLGRVAGAVPGASLADVRGLAALQPVPFGLDDAGLASLTYAEGVVLQPPPYGDLWVEGEMLQHEQWADTGRLYLRCGAGATPGASYGTHGGGMGWSLVMTTDHPVRVEVRPWLQYSWAYVLGKIGLGSAHIRGGVKITATGFQGWGGGGLGGGGTFHVENTRQLFFESADSAPHNAEGEDKVTDMWLSFNVDPSQPTVVRIGSWMECAAENSSVIVSLGDGVAGGWLDTTLRFAWVETHPV</sequence>
<dbReference type="Proteomes" id="UP000316096">
    <property type="component" value="Unassembled WGS sequence"/>
</dbReference>
<protein>
    <submittedName>
        <fullName evidence="1">Uncharacterized protein</fullName>
    </submittedName>
</protein>
<keyword evidence="2" id="KW-1185">Reference proteome</keyword>
<dbReference type="OrthoDB" id="10009385at2"/>
<dbReference type="EMBL" id="VFOZ01000001">
    <property type="protein sequence ID" value="TQL97493.1"/>
    <property type="molecule type" value="Genomic_DNA"/>
</dbReference>
<dbReference type="AlphaFoldDB" id="A0A543CK64"/>
<accession>A0A543CK64</accession>
<evidence type="ECO:0000313" key="1">
    <source>
        <dbReference type="EMBL" id="TQL97493.1"/>
    </source>
</evidence>
<comment type="caution">
    <text evidence="1">The sequence shown here is derived from an EMBL/GenBank/DDBJ whole genome shotgun (WGS) entry which is preliminary data.</text>
</comment>
<evidence type="ECO:0000313" key="2">
    <source>
        <dbReference type="Proteomes" id="UP000316096"/>
    </source>
</evidence>
<dbReference type="RefSeq" id="WP_141956223.1">
    <property type="nucleotide sequence ID" value="NZ_VFOZ01000001.1"/>
</dbReference>
<reference evidence="1 2" key="1">
    <citation type="submission" date="2019-06" db="EMBL/GenBank/DDBJ databases">
        <title>Sequencing the genomes of 1000 actinobacteria strains.</title>
        <authorList>
            <person name="Klenk H.-P."/>
        </authorList>
    </citation>
    <scope>NUCLEOTIDE SEQUENCE [LARGE SCALE GENOMIC DNA]</scope>
    <source>
        <strain evidence="1 2">DSM 102200</strain>
    </source>
</reference>